<name>A0A6J4RAX0_9ACTN</name>
<proteinExistence type="predicted"/>
<evidence type="ECO:0000256" key="1">
    <source>
        <dbReference type="SAM" id="Phobius"/>
    </source>
</evidence>
<evidence type="ECO:0000313" key="2">
    <source>
        <dbReference type="EMBL" id="CAA9465148.1"/>
    </source>
</evidence>
<feature type="transmembrane region" description="Helical" evidence="1">
    <location>
        <begin position="111"/>
        <end position="134"/>
    </location>
</feature>
<organism evidence="2">
    <name type="scientific">uncultured Rubrobacteraceae bacterium</name>
    <dbReference type="NCBI Taxonomy" id="349277"/>
    <lineage>
        <taxon>Bacteria</taxon>
        <taxon>Bacillati</taxon>
        <taxon>Actinomycetota</taxon>
        <taxon>Rubrobacteria</taxon>
        <taxon>Rubrobacterales</taxon>
        <taxon>Rubrobacteraceae</taxon>
        <taxon>environmental samples</taxon>
    </lineage>
</organism>
<protein>
    <submittedName>
        <fullName evidence="2">Benzoate transport protein</fullName>
    </submittedName>
</protein>
<dbReference type="AlphaFoldDB" id="A0A6J4RAX0"/>
<sequence length="408" mass="41241">MRMTGPEPPGDVARNLREVPRYVTASTLGAGFVAALLGTTGPALLVYQAASGAGYPEAVISSWFFAIFVGGGLLSLVLTLLYREPICGAYPIAGSALLVTVLGGYELSEAVGAFLVSGVLVALLGVTGLFDALMERVPNEVLMGALAGILLPFGIEVFALLPSQPLLMGAMVVAYLAGTRFVRAVPPALLALVAGFVVAWGSGRFESGEIGFALSGPVLVWPSFDWGAIVSIAVPLTLLAVATQNAPGVGILRANGYSPPTNAITIYSGIASILTAPLVGNGVNIAAPMTAVCAGPEAHPEPEGRYVATLTQGLLFAAFGLVGATVISLIGALPAAFIAGVAGLTLLPVILQSLRLSVGGEGHTLAAGVALLVGASGLSIFGINSTFWALVAGVALAKLLGGNDRKRQ</sequence>
<reference evidence="2" key="1">
    <citation type="submission" date="2020-02" db="EMBL/GenBank/DDBJ databases">
        <authorList>
            <person name="Meier V. D."/>
        </authorList>
    </citation>
    <scope>NUCLEOTIDE SEQUENCE</scope>
    <source>
        <strain evidence="2">AVDCRST_MAG25</strain>
    </source>
</reference>
<dbReference type="NCBIfam" id="TIGR00843">
    <property type="entry name" value="benE"/>
    <property type="match status" value="1"/>
</dbReference>
<dbReference type="EMBL" id="CADCVI010000086">
    <property type="protein sequence ID" value="CAA9465148.1"/>
    <property type="molecule type" value="Genomic_DNA"/>
</dbReference>
<feature type="transmembrane region" description="Helical" evidence="1">
    <location>
        <begin position="21"/>
        <end position="47"/>
    </location>
</feature>
<dbReference type="Pfam" id="PF03594">
    <property type="entry name" value="BenE"/>
    <property type="match status" value="1"/>
</dbReference>
<dbReference type="PANTHER" id="PTHR30199:SF0">
    <property type="entry name" value="INNER MEMBRANE PROTEIN YDCO"/>
    <property type="match status" value="1"/>
</dbReference>
<dbReference type="GO" id="GO:0042925">
    <property type="term" value="F:benzoate transmembrane transporter activity"/>
    <property type="evidence" value="ECO:0007669"/>
    <property type="project" value="InterPro"/>
</dbReference>
<feature type="transmembrane region" description="Helical" evidence="1">
    <location>
        <begin position="367"/>
        <end position="400"/>
    </location>
</feature>
<keyword evidence="1" id="KW-0472">Membrane</keyword>
<dbReference type="InterPro" id="IPR004711">
    <property type="entry name" value="Benzoate_Transporter"/>
</dbReference>
<keyword evidence="1" id="KW-1133">Transmembrane helix</keyword>
<feature type="transmembrane region" description="Helical" evidence="1">
    <location>
        <begin position="314"/>
        <end position="347"/>
    </location>
</feature>
<dbReference type="PANTHER" id="PTHR30199">
    <property type="entry name" value="MFS FAMILY TRANSPORTER, PREDICTED SUBSTRATE BENZOATE"/>
    <property type="match status" value="1"/>
</dbReference>
<feature type="transmembrane region" description="Helical" evidence="1">
    <location>
        <begin position="181"/>
        <end position="200"/>
    </location>
</feature>
<feature type="transmembrane region" description="Helical" evidence="1">
    <location>
        <begin position="141"/>
        <end position="161"/>
    </location>
</feature>
<gene>
    <name evidence="2" type="ORF">AVDCRST_MAG25-1429</name>
</gene>
<accession>A0A6J4RAX0</accession>
<feature type="transmembrane region" description="Helical" evidence="1">
    <location>
        <begin position="88"/>
        <end position="105"/>
    </location>
</feature>
<dbReference type="GO" id="GO:0005886">
    <property type="term" value="C:plasma membrane"/>
    <property type="evidence" value="ECO:0007669"/>
    <property type="project" value="TreeGrafter"/>
</dbReference>
<keyword evidence="1" id="KW-0812">Transmembrane</keyword>
<feature type="transmembrane region" description="Helical" evidence="1">
    <location>
        <begin position="59"/>
        <end position="81"/>
    </location>
</feature>